<dbReference type="PANTHER" id="PTHR17453">
    <property type="entry name" value="SIGNAL RECOGNITION PARTICLE 19 KD PROTEIN"/>
    <property type="match status" value="1"/>
</dbReference>
<comment type="subcellular location">
    <subcellularLocation>
        <location evidence="1 6">Cytoplasm</location>
    </subcellularLocation>
</comment>
<dbReference type="NCBIfam" id="NF041311">
    <property type="entry name" value="Sig_rec_Srp19_Halo"/>
    <property type="match status" value="1"/>
</dbReference>
<keyword evidence="3 6" id="KW-0694">RNA-binding</keyword>
<dbReference type="InterPro" id="IPR053394">
    <property type="entry name" value="SRP19"/>
</dbReference>
<dbReference type="OrthoDB" id="56356at2157"/>
<name>A0A1I6LJX3_9EURY</name>
<dbReference type="AlphaFoldDB" id="A0A1I6LJX3"/>
<dbReference type="RefSeq" id="WP_089817127.1">
    <property type="nucleotide sequence ID" value="NZ_FOZK01000002.1"/>
</dbReference>
<accession>A0A1I6LJX3</accession>
<evidence type="ECO:0000313" key="8">
    <source>
        <dbReference type="Proteomes" id="UP000199062"/>
    </source>
</evidence>
<keyword evidence="5 6" id="KW-0687">Ribonucleoprotein</keyword>
<gene>
    <name evidence="6" type="primary">srp19</name>
    <name evidence="7" type="ORF">SAMN05216559_2821</name>
</gene>
<dbReference type="Proteomes" id="UP000199062">
    <property type="component" value="Unassembled WGS sequence"/>
</dbReference>
<evidence type="ECO:0000313" key="7">
    <source>
        <dbReference type="EMBL" id="SFS03701.1"/>
    </source>
</evidence>
<dbReference type="HAMAP" id="MF_00305">
    <property type="entry name" value="SRP19"/>
    <property type="match status" value="1"/>
</dbReference>
<dbReference type="EMBL" id="FOZK01000002">
    <property type="protein sequence ID" value="SFS03701.1"/>
    <property type="molecule type" value="Genomic_DNA"/>
</dbReference>
<keyword evidence="4 6" id="KW-0733">Signal recognition particle</keyword>
<evidence type="ECO:0000256" key="1">
    <source>
        <dbReference type="ARBA" id="ARBA00004496"/>
    </source>
</evidence>
<dbReference type="GO" id="GO:0006617">
    <property type="term" value="P:SRP-dependent cotranslational protein targeting to membrane, signal sequence recognition"/>
    <property type="evidence" value="ECO:0007669"/>
    <property type="project" value="TreeGrafter"/>
</dbReference>
<comment type="subunit">
    <text evidence="6">Part of the signal recognition particle protein translocation system, which is composed of SRP and FtsY. Archaeal SRP consists of a 7S RNA molecule of 300 nucleotides and two protein subunits: SRP54 and SRP19.</text>
</comment>
<dbReference type="Pfam" id="PF01922">
    <property type="entry name" value="SRP19"/>
    <property type="match status" value="1"/>
</dbReference>
<dbReference type="GO" id="GO:0048500">
    <property type="term" value="C:signal recognition particle"/>
    <property type="evidence" value="ECO:0007669"/>
    <property type="project" value="UniProtKB-UniRule"/>
</dbReference>
<dbReference type="SUPFAM" id="SSF69695">
    <property type="entry name" value="SRP19"/>
    <property type="match status" value="1"/>
</dbReference>
<dbReference type="InterPro" id="IPR002778">
    <property type="entry name" value="Signal_recog_particle_SRP19"/>
</dbReference>
<protein>
    <recommendedName>
        <fullName evidence="6">Signal recognition particle 19 kDa protein</fullName>
        <shortName evidence="6">SRP19</shortName>
    </recommendedName>
</protein>
<dbReference type="Gene3D" id="3.30.56.30">
    <property type="entry name" value="Signal recognition particle, SRP19-like subunit"/>
    <property type="match status" value="1"/>
</dbReference>
<dbReference type="InterPro" id="IPR036521">
    <property type="entry name" value="SRP19-like_sf"/>
</dbReference>
<comment type="similarity">
    <text evidence="6">Belongs to the SRP19 family.</text>
</comment>
<evidence type="ECO:0000256" key="3">
    <source>
        <dbReference type="ARBA" id="ARBA00022884"/>
    </source>
</evidence>
<keyword evidence="2 6" id="KW-0963">Cytoplasm</keyword>
<dbReference type="GO" id="GO:0008312">
    <property type="term" value="F:7S RNA binding"/>
    <property type="evidence" value="ECO:0007669"/>
    <property type="project" value="UniProtKB-UniRule"/>
</dbReference>
<proteinExistence type="inferred from homology"/>
<evidence type="ECO:0000256" key="6">
    <source>
        <dbReference type="HAMAP-Rule" id="MF_00305"/>
    </source>
</evidence>
<organism evidence="7 8">
    <name type="scientific">Halomicrobium zhouii</name>
    <dbReference type="NCBI Taxonomy" id="767519"/>
    <lineage>
        <taxon>Archaea</taxon>
        <taxon>Methanobacteriati</taxon>
        <taxon>Methanobacteriota</taxon>
        <taxon>Stenosarchaea group</taxon>
        <taxon>Halobacteria</taxon>
        <taxon>Halobacteriales</taxon>
        <taxon>Haloarculaceae</taxon>
        <taxon>Halomicrobium</taxon>
    </lineage>
</organism>
<evidence type="ECO:0000256" key="4">
    <source>
        <dbReference type="ARBA" id="ARBA00023135"/>
    </source>
</evidence>
<keyword evidence="8" id="KW-1185">Reference proteome</keyword>
<comment type="function">
    <text evidence="6">Involved in targeting and insertion of nascent membrane proteins into the cytoplasmic membrane. Binds directly to 7S RNA and mediates binding of the 54 kDa subunit of the SRP.</text>
</comment>
<evidence type="ECO:0000256" key="5">
    <source>
        <dbReference type="ARBA" id="ARBA00023274"/>
    </source>
</evidence>
<reference evidence="7 8" key="1">
    <citation type="submission" date="2016-10" db="EMBL/GenBank/DDBJ databases">
        <authorList>
            <person name="de Groot N.N."/>
        </authorList>
    </citation>
    <scope>NUCLEOTIDE SEQUENCE [LARGE SCALE GENOMIC DNA]</scope>
    <source>
        <strain evidence="7 8">CGMCC 1.10457</strain>
    </source>
</reference>
<evidence type="ECO:0000256" key="2">
    <source>
        <dbReference type="ARBA" id="ARBA00022490"/>
    </source>
</evidence>
<dbReference type="InterPro" id="IPR022938">
    <property type="entry name" value="SRP19_arc-type"/>
</dbReference>
<dbReference type="STRING" id="767519.SAMN05216559_2821"/>
<sequence length="92" mass="10291">MVENVIWPAFLDAERSRNEGRRVSLDQAIPDPTVDEIATAVQQVGYDAVIERDKTYPREYEQRGRVLVKNADDATKSDLLGAVAAYLQALRA</sequence>
<dbReference type="PANTHER" id="PTHR17453:SF0">
    <property type="entry name" value="SIGNAL RECOGNITION PARTICLE 19 KDA PROTEIN"/>
    <property type="match status" value="1"/>
</dbReference>